<evidence type="ECO:0000313" key="3">
    <source>
        <dbReference type="Proteomes" id="UP001265746"/>
    </source>
</evidence>
<organism evidence="2 3">
    <name type="scientific">Phomopsis amygdali</name>
    <name type="common">Fusicoccum amygdali</name>
    <dbReference type="NCBI Taxonomy" id="1214568"/>
    <lineage>
        <taxon>Eukaryota</taxon>
        <taxon>Fungi</taxon>
        <taxon>Dikarya</taxon>
        <taxon>Ascomycota</taxon>
        <taxon>Pezizomycotina</taxon>
        <taxon>Sordariomycetes</taxon>
        <taxon>Sordariomycetidae</taxon>
        <taxon>Diaporthales</taxon>
        <taxon>Diaporthaceae</taxon>
        <taxon>Diaporthe</taxon>
    </lineage>
</organism>
<feature type="compositionally biased region" description="Basic and acidic residues" evidence="1">
    <location>
        <begin position="119"/>
        <end position="146"/>
    </location>
</feature>
<dbReference type="EMBL" id="JAUJFL010000005">
    <property type="protein sequence ID" value="KAK2602376.1"/>
    <property type="molecule type" value="Genomic_DNA"/>
</dbReference>
<feature type="region of interest" description="Disordered" evidence="1">
    <location>
        <begin position="75"/>
        <end position="146"/>
    </location>
</feature>
<sequence length="146" mass="16376">MSIMRGNIMNVTSRAILRPRLQPHSRRAVISRRSYASDMPEHPPSRTEGTSGLPWLIGAVAVILPTTFWFLSSGQKATHHNDHDQQKALRSSHPGIMNTPHKDIETKADGSESDLPEDAPNRPDNREKIEKKLAEKPATKRVDPMK</sequence>
<keyword evidence="3" id="KW-1185">Reference proteome</keyword>
<evidence type="ECO:0000256" key="1">
    <source>
        <dbReference type="SAM" id="MobiDB-lite"/>
    </source>
</evidence>
<feature type="compositionally biased region" description="Basic and acidic residues" evidence="1">
    <location>
        <begin position="100"/>
        <end position="110"/>
    </location>
</feature>
<protein>
    <submittedName>
        <fullName evidence="2">Uncharacterized protein</fullName>
    </submittedName>
</protein>
<gene>
    <name evidence="2" type="ORF">N8I77_008914</name>
</gene>
<name>A0AAD9W0C2_PHOAM</name>
<feature type="region of interest" description="Disordered" evidence="1">
    <location>
        <begin position="19"/>
        <end position="51"/>
    </location>
</feature>
<feature type="compositionally biased region" description="Basic residues" evidence="1">
    <location>
        <begin position="21"/>
        <end position="30"/>
    </location>
</feature>
<comment type="caution">
    <text evidence="2">The sequence shown here is derived from an EMBL/GenBank/DDBJ whole genome shotgun (WGS) entry which is preliminary data.</text>
</comment>
<dbReference type="Proteomes" id="UP001265746">
    <property type="component" value="Unassembled WGS sequence"/>
</dbReference>
<reference evidence="2" key="1">
    <citation type="submission" date="2023-06" db="EMBL/GenBank/DDBJ databases">
        <authorList>
            <person name="Noh H."/>
        </authorList>
    </citation>
    <scope>NUCLEOTIDE SEQUENCE</scope>
    <source>
        <strain evidence="2">DUCC20226</strain>
    </source>
</reference>
<proteinExistence type="predicted"/>
<evidence type="ECO:0000313" key="2">
    <source>
        <dbReference type="EMBL" id="KAK2602376.1"/>
    </source>
</evidence>
<accession>A0AAD9W0C2</accession>
<dbReference type="AlphaFoldDB" id="A0AAD9W0C2"/>